<gene>
    <name evidence="5" type="ORF">KBTEX_02042</name>
</gene>
<dbReference type="EMBL" id="MN079108">
    <property type="protein sequence ID" value="QEA05718.1"/>
    <property type="molecule type" value="Genomic_DNA"/>
</dbReference>
<keyword evidence="2" id="KW-0479">Metal-binding</keyword>
<dbReference type="SUPFAM" id="SSF46626">
    <property type="entry name" value="Cytochrome c"/>
    <property type="match status" value="1"/>
</dbReference>
<accession>A0A5B8RCQ8</accession>
<dbReference type="GO" id="GO:0009055">
    <property type="term" value="F:electron transfer activity"/>
    <property type="evidence" value="ECO:0007669"/>
    <property type="project" value="InterPro"/>
</dbReference>
<dbReference type="GO" id="GO:0046872">
    <property type="term" value="F:metal ion binding"/>
    <property type="evidence" value="ECO:0007669"/>
    <property type="project" value="UniProtKB-KW"/>
</dbReference>
<dbReference type="PROSITE" id="PS51007">
    <property type="entry name" value="CYTC"/>
    <property type="match status" value="1"/>
</dbReference>
<keyword evidence="1" id="KW-0349">Heme</keyword>
<dbReference type="Pfam" id="PF13442">
    <property type="entry name" value="Cytochrome_CBB3"/>
    <property type="match status" value="1"/>
</dbReference>
<evidence type="ECO:0000259" key="4">
    <source>
        <dbReference type="PROSITE" id="PS51007"/>
    </source>
</evidence>
<dbReference type="GO" id="GO:0020037">
    <property type="term" value="F:heme binding"/>
    <property type="evidence" value="ECO:0007669"/>
    <property type="project" value="InterPro"/>
</dbReference>
<evidence type="ECO:0000256" key="1">
    <source>
        <dbReference type="ARBA" id="ARBA00022617"/>
    </source>
</evidence>
<dbReference type="Gene3D" id="1.10.760.10">
    <property type="entry name" value="Cytochrome c-like domain"/>
    <property type="match status" value="1"/>
</dbReference>
<evidence type="ECO:0000256" key="2">
    <source>
        <dbReference type="ARBA" id="ARBA00022723"/>
    </source>
</evidence>
<evidence type="ECO:0000313" key="5">
    <source>
        <dbReference type="EMBL" id="QEA05718.1"/>
    </source>
</evidence>
<organism evidence="5">
    <name type="scientific">uncultured organism</name>
    <dbReference type="NCBI Taxonomy" id="155900"/>
    <lineage>
        <taxon>unclassified sequences</taxon>
        <taxon>environmental samples</taxon>
    </lineage>
</organism>
<dbReference type="AlphaFoldDB" id="A0A5B8RCQ8"/>
<protein>
    <recommendedName>
        <fullName evidence="4">Cytochrome c domain-containing protein</fullName>
    </recommendedName>
</protein>
<sequence>MLIRNSALLRRLRHSAFPLLLVALTVPLVPAAGAERPAALRGRSLGSIVREDCGACHGLRLTGGLGPDITASALSGRDVGALAATIEHGRPGTAMPPFGPLFSHAEIRAIARGLKSGRYLQENDR</sequence>
<evidence type="ECO:0000256" key="3">
    <source>
        <dbReference type="ARBA" id="ARBA00023004"/>
    </source>
</evidence>
<keyword evidence="3" id="KW-0408">Iron</keyword>
<name>A0A5B8RCQ8_9ZZZZ</name>
<dbReference type="InterPro" id="IPR036909">
    <property type="entry name" value="Cyt_c-like_dom_sf"/>
</dbReference>
<dbReference type="InterPro" id="IPR009056">
    <property type="entry name" value="Cyt_c-like_dom"/>
</dbReference>
<proteinExistence type="predicted"/>
<feature type="domain" description="Cytochrome c" evidence="4">
    <location>
        <begin position="37"/>
        <end position="118"/>
    </location>
</feature>
<reference evidence="5" key="1">
    <citation type="submission" date="2019-06" db="EMBL/GenBank/DDBJ databases">
        <authorList>
            <person name="Murdoch R.W."/>
            <person name="Fathepure B."/>
        </authorList>
    </citation>
    <scope>NUCLEOTIDE SEQUENCE</scope>
</reference>